<evidence type="ECO:0000313" key="1">
    <source>
        <dbReference type="EMBL" id="KAH6617604.1"/>
    </source>
</evidence>
<keyword evidence="2" id="KW-1185">Reference proteome</keyword>
<name>A0ACB7NXR7_9PEZI</name>
<protein>
    <submittedName>
        <fullName evidence="1">Uncharacterized protein</fullName>
    </submittedName>
</protein>
<accession>A0ACB7NXR7</accession>
<reference evidence="1 2" key="1">
    <citation type="journal article" date="2021" name="Nat. Commun.">
        <title>Genetic determinants of endophytism in the Arabidopsis root mycobiome.</title>
        <authorList>
            <person name="Mesny F."/>
            <person name="Miyauchi S."/>
            <person name="Thiergart T."/>
            <person name="Pickel B."/>
            <person name="Atanasova L."/>
            <person name="Karlsson M."/>
            <person name="Huettel B."/>
            <person name="Barry K.W."/>
            <person name="Haridas S."/>
            <person name="Chen C."/>
            <person name="Bauer D."/>
            <person name="Andreopoulos W."/>
            <person name="Pangilinan J."/>
            <person name="LaButti K."/>
            <person name="Riley R."/>
            <person name="Lipzen A."/>
            <person name="Clum A."/>
            <person name="Drula E."/>
            <person name="Henrissat B."/>
            <person name="Kohler A."/>
            <person name="Grigoriev I.V."/>
            <person name="Martin F.M."/>
            <person name="Hacquard S."/>
        </authorList>
    </citation>
    <scope>NUCLEOTIDE SEQUENCE [LARGE SCALE GENOMIC DNA]</scope>
    <source>
        <strain evidence="1 2">MPI-SDFR-AT-0079</strain>
    </source>
</reference>
<dbReference type="EMBL" id="JAGIZQ010000007">
    <property type="protein sequence ID" value="KAH6617604.1"/>
    <property type="molecule type" value="Genomic_DNA"/>
</dbReference>
<proteinExistence type="predicted"/>
<comment type="caution">
    <text evidence="1">The sequence shown here is derived from an EMBL/GenBank/DDBJ whole genome shotgun (WGS) entry which is preliminary data.</text>
</comment>
<gene>
    <name evidence="1" type="ORF">F5144DRAFT_661067</name>
</gene>
<organism evidence="1 2">
    <name type="scientific">Chaetomium tenue</name>
    <dbReference type="NCBI Taxonomy" id="1854479"/>
    <lineage>
        <taxon>Eukaryota</taxon>
        <taxon>Fungi</taxon>
        <taxon>Dikarya</taxon>
        <taxon>Ascomycota</taxon>
        <taxon>Pezizomycotina</taxon>
        <taxon>Sordariomycetes</taxon>
        <taxon>Sordariomycetidae</taxon>
        <taxon>Sordariales</taxon>
        <taxon>Chaetomiaceae</taxon>
        <taxon>Chaetomium</taxon>
    </lineage>
</organism>
<dbReference type="Proteomes" id="UP000724584">
    <property type="component" value="Unassembled WGS sequence"/>
</dbReference>
<evidence type="ECO:0000313" key="2">
    <source>
        <dbReference type="Proteomes" id="UP000724584"/>
    </source>
</evidence>
<sequence length="1313" mass="138716">MKKTSGAIPGPVGSSPTAPPTPAGSAAPSTPSGLSGLHPGDARHMIAAIRRSSGRSSGSQASLLFAFVFLASWPQWALCLFEAPWYCEEPLGALERRLASQWPSREFQLPSAPSTSPLAGRGERATENRGGSTPGRNAGQNAMERGGRVGQGGTADNEEEEEDNGPADGPVFPEVQRLLYRATDFLSSPVAPSHLPAQRRQHQTSGALDETAAATSGTMPTPPPNSHPPTPNHPPAPRPSAPSPAARLPKVVIKGHRAGPAATDRPAAAENQPPPGRKTVPSGDREAVAAASEERAATAQGPKRPTKIKVVSRPGSSLAPPRAGNGNSGGGDEEVEEAGDPAPSHGVPGGASAAARTGAAKVGRPRGKKGALASAPPFFGASQHQNQTLGLGEPGAAAGNTNAPAPKPKRKPRAKKDAPPPAGPPATSQPLAASSSPSGEAPKPRGRKPRAKKPSAAGAGPSTSAPGQPNNNRGRDEANFPPPAAPNRAAEQEAQGDEAHLDVLAGLSGGALVQPNQGSNGPSQGSPDQPSLDHRLADPDADNLHGNLPEAPHQADPGPEQLDAAPIDPTLEGPIPYIPLDPIVGLFPTVPVCFDANSLIARIWYPCNSQGEIDPHWETWPTRRNHPLIPGTGPCDPSDLRFEPDSTLPEVVHEDLQALARDGALFARTLESVNWAHAALDDCGYDFDRDPLRAPIPRAVRAALAGYRSFVFSRTGTNPFMGPDAPRFGAVAALPLGGVYGGGYGGSGMEYGDPADASRLGDGVVVGPALPRSIRDGSVFSRVENVLLIPAEWREGVTPRDEMGMGVEGVEKGRVEPDVAAAAASPIEDMPLEGPAYVDQPNDLDDDLYGNSQAGDIAEERRELEPEDDTAMDLDHPTDSEAAPQLANIPDRTRDLGHHLGNNQSGEFRRGQQVFERNDNTAMGAEHPIYPGAIPQRAIGGYDENNRFGFVAGGQRQFGPEDNAMLGQPIGLAQAGIDATAPGRPNRAAPGYHPNNLYQQSAAWNDHSIISDGQAAVVERQPVVFYEQPAVFNQQPAALNDNYPVPNDQDVAAEGYPANLNEQAAAFHHGFYYFDRQPAPIEDQPAPWNEQPVARNNNFFIENGQAARIEGQPAILNEQPVGFGYDRFAFNPHMRANNTEARPPVLNERPVAWNGHFVIENDQAAVIAREPSPLNYELLSLTDPAAGSEGRSGQLNNDFVISNDQTANNRAAAMRGHPGGMNYEFFDPNRGAAIENRPGIMNYDVFDGNPAAGMGRQPELANMNEHPFALGNYNGNAWPNFELTEAEWDAELEAFRLASGFEGNQASRHARRE</sequence>